<evidence type="ECO:0000259" key="3">
    <source>
        <dbReference type="Pfam" id="PF25231"/>
    </source>
</evidence>
<dbReference type="EMBL" id="CP100355">
    <property type="protein sequence ID" value="UTF54902.1"/>
    <property type="molecule type" value="Genomic_DNA"/>
</dbReference>
<feature type="region of interest" description="Disordered" evidence="1">
    <location>
        <begin position="215"/>
        <end position="234"/>
    </location>
</feature>
<sequence length="234" mass="24294">MTDGFERTTTRNGLRFVAVFAILSIASVLLSPMRLDTGEPVAPTVGIAGAFAGLLSIVVAIATVVAAIVALRTFAAGETETIPDAFVRRNVGWATLNVILGGIAFALLVAFGTVLFVVPGLFLLVSLYYWAVFVAVEDQNALEGFRSSWQLTRGNRLRLFGLGVAVFVTGAVVTAAFALPVALLGIVGGVLAQVVSAAITVYVLATTVSAYDQLRDGGPGERPDTQPTVPGTPA</sequence>
<feature type="transmembrane region" description="Helical" evidence="2">
    <location>
        <begin position="91"/>
        <end position="111"/>
    </location>
</feature>
<dbReference type="RefSeq" id="WP_254159627.1">
    <property type="nucleotide sequence ID" value="NZ_CP100355.1"/>
</dbReference>
<dbReference type="GeneID" id="73289682"/>
<keyword evidence="5" id="KW-1185">Reference proteome</keyword>
<feature type="transmembrane region" description="Helical" evidence="2">
    <location>
        <begin position="45"/>
        <end position="71"/>
    </location>
</feature>
<evidence type="ECO:0000313" key="4">
    <source>
        <dbReference type="EMBL" id="UTF54902.1"/>
    </source>
</evidence>
<feature type="domain" description="DUF7847" evidence="3">
    <location>
        <begin position="3"/>
        <end position="214"/>
    </location>
</feature>
<proteinExistence type="predicted"/>
<feature type="transmembrane region" description="Helical" evidence="2">
    <location>
        <begin position="157"/>
        <end position="177"/>
    </location>
</feature>
<feature type="transmembrane region" description="Helical" evidence="2">
    <location>
        <begin position="117"/>
        <end position="136"/>
    </location>
</feature>
<dbReference type="KEGG" id="sawl:NGM29_06510"/>
<name>A0A9E7NAV4_9EURY</name>
<protein>
    <recommendedName>
        <fullName evidence="3">DUF7847 domain-containing protein</fullName>
    </recommendedName>
</protein>
<evidence type="ECO:0000256" key="1">
    <source>
        <dbReference type="SAM" id="MobiDB-lite"/>
    </source>
</evidence>
<accession>A0A9E7NAV4</accession>
<feature type="compositionally biased region" description="Basic and acidic residues" evidence="1">
    <location>
        <begin position="215"/>
        <end position="224"/>
    </location>
</feature>
<gene>
    <name evidence="4" type="ORF">NGM29_06510</name>
</gene>
<feature type="transmembrane region" description="Helical" evidence="2">
    <location>
        <begin position="183"/>
        <end position="205"/>
    </location>
</feature>
<dbReference type="Proteomes" id="UP001056855">
    <property type="component" value="Chromosome"/>
</dbReference>
<feature type="transmembrane region" description="Helical" evidence="2">
    <location>
        <begin position="12"/>
        <end position="33"/>
    </location>
</feature>
<dbReference type="Pfam" id="PF25231">
    <property type="entry name" value="DUF7847"/>
    <property type="match status" value="1"/>
</dbReference>
<dbReference type="InterPro" id="IPR057169">
    <property type="entry name" value="DUF7847"/>
</dbReference>
<keyword evidence="2" id="KW-0472">Membrane</keyword>
<evidence type="ECO:0000313" key="5">
    <source>
        <dbReference type="Proteomes" id="UP001056855"/>
    </source>
</evidence>
<organism evidence="4 5">
    <name type="scientific">Natronosalvus rutilus</name>
    <dbReference type="NCBI Taxonomy" id="2953753"/>
    <lineage>
        <taxon>Archaea</taxon>
        <taxon>Methanobacteriati</taxon>
        <taxon>Methanobacteriota</taxon>
        <taxon>Stenosarchaea group</taxon>
        <taxon>Halobacteria</taxon>
        <taxon>Halobacteriales</taxon>
        <taxon>Natrialbaceae</taxon>
        <taxon>Natronosalvus</taxon>
    </lineage>
</organism>
<reference evidence="4" key="1">
    <citation type="submission" date="2022-06" db="EMBL/GenBank/DDBJ databases">
        <title>Diverse halophilic archaea isolated from saline environments.</title>
        <authorList>
            <person name="Cui H.-L."/>
        </authorList>
    </citation>
    <scope>NUCLEOTIDE SEQUENCE</scope>
    <source>
        <strain evidence="4">WLHS1</strain>
    </source>
</reference>
<evidence type="ECO:0000256" key="2">
    <source>
        <dbReference type="SAM" id="Phobius"/>
    </source>
</evidence>
<keyword evidence="2" id="KW-1133">Transmembrane helix</keyword>
<keyword evidence="2" id="KW-0812">Transmembrane</keyword>
<feature type="compositionally biased region" description="Polar residues" evidence="1">
    <location>
        <begin position="225"/>
        <end position="234"/>
    </location>
</feature>
<dbReference type="AlphaFoldDB" id="A0A9E7NAV4"/>